<reference evidence="1 2" key="1">
    <citation type="submission" date="2020-02" db="EMBL/GenBank/DDBJ databases">
        <title>A chromosome-scale genome assembly of the black bullhead catfish (Ameiurus melas).</title>
        <authorList>
            <person name="Wen M."/>
            <person name="Zham M."/>
            <person name="Cabau C."/>
            <person name="Klopp C."/>
            <person name="Donnadieu C."/>
            <person name="Roques C."/>
            <person name="Bouchez O."/>
            <person name="Lampietro C."/>
            <person name="Jouanno E."/>
            <person name="Herpin A."/>
            <person name="Louis A."/>
            <person name="Berthelot C."/>
            <person name="Parey E."/>
            <person name="Roest-Crollius H."/>
            <person name="Braasch I."/>
            <person name="Postlethwait J."/>
            <person name="Robinson-Rechavi M."/>
            <person name="Echchiki A."/>
            <person name="Begum T."/>
            <person name="Montfort J."/>
            <person name="Schartl M."/>
            <person name="Bobe J."/>
            <person name="Guiguen Y."/>
        </authorList>
    </citation>
    <scope>NUCLEOTIDE SEQUENCE [LARGE SCALE GENOMIC DNA]</scope>
    <source>
        <strain evidence="1">M_S1</strain>
        <tissue evidence="1">Blood</tissue>
    </source>
</reference>
<name>A0A7J6B931_AMEME</name>
<evidence type="ECO:0000313" key="2">
    <source>
        <dbReference type="Proteomes" id="UP000593565"/>
    </source>
</evidence>
<dbReference type="AlphaFoldDB" id="A0A7J6B931"/>
<evidence type="ECO:0000313" key="1">
    <source>
        <dbReference type="EMBL" id="KAF4091575.1"/>
    </source>
</evidence>
<gene>
    <name evidence="1" type="ORF">AMELA_G00038560</name>
</gene>
<sequence length="67" mass="7531">MSMAPWLKSFTTTKPSLIALPQPNCIERNVQIDSSDSKQPDTEMIARVLCSVCSEDRYLTRIQQCPG</sequence>
<dbReference type="EMBL" id="JAAGNN010000003">
    <property type="protein sequence ID" value="KAF4091575.1"/>
    <property type="molecule type" value="Genomic_DNA"/>
</dbReference>
<protein>
    <submittedName>
        <fullName evidence="1">Uncharacterized protein</fullName>
    </submittedName>
</protein>
<proteinExistence type="predicted"/>
<keyword evidence="2" id="KW-1185">Reference proteome</keyword>
<comment type="caution">
    <text evidence="1">The sequence shown here is derived from an EMBL/GenBank/DDBJ whole genome shotgun (WGS) entry which is preliminary data.</text>
</comment>
<accession>A0A7J6B931</accession>
<organism evidence="1 2">
    <name type="scientific">Ameiurus melas</name>
    <name type="common">Black bullhead</name>
    <name type="synonym">Silurus melas</name>
    <dbReference type="NCBI Taxonomy" id="219545"/>
    <lineage>
        <taxon>Eukaryota</taxon>
        <taxon>Metazoa</taxon>
        <taxon>Chordata</taxon>
        <taxon>Craniata</taxon>
        <taxon>Vertebrata</taxon>
        <taxon>Euteleostomi</taxon>
        <taxon>Actinopterygii</taxon>
        <taxon>Neopterygii</taxon>
        <taxon>Teleostei</taxon>
        <taxon>Ostariophysi</taxon>
        <taxon>Siluriformes</taxon>
        <taxon>Ictaluridae</taxon>
        <taxon>Ameiurus</taxon>
    </lineage>
</organism>
<dbReference type="Proteomes" id="UP000593565">
    <property type="component" value="Unassembled WGS sequence"/>
</dbReference>